<evidence type="ECO:0000259" key="2">
    <source>
        <dbReference type="Pfam" id="PF03235"/>
    </source>
</evidence>
<sequence length="369" mass="44047">MPVKRKSTNSKPQITNKQKEAAEAEIREKQKVIDYRTTEYPVEVLVQKYMEGRENDTNELFIPDYQREEAWQEKEQSKFIESVLLGLPVPPIFVADIYDQENDLGRLEIVDGTQRIRTLSKFSNNELTLRGLEKLDKLNDFTFTDLPLPRQRRFNRSTIRMIQLTEKADEEARRDMFERINTGSVVLNDMEKRRGIQRGPVLNWIDKLSKNPKFLELCPFSEALIRRREPEEFVLRFFAYLNKYQEFEHRVNVFLNDYLKEQDEKNKNNKFYQNKMEKEFKLMLDFVEKYFPDGFKKGKNYNSVPRIRFESISVGVALALREEKNLKPKSTDEWLNSQEFKKYTTSDSSNSRVKVIRRIEYVRDQLLGK</sequence>
<dbReference type="AlphaFoldDB" id="Q10VT2"/>
<name>Q10VT2_TRIEI</name>
<dbReference type="EMBL" id="CP000393">
    <property type="protein sequence ID" value="ABG53642.1"/>
    <property type="molecule type" value="Genomic_DNA"/>
</dbReference>
<protein>
    <recommendedName>
        <fullName evidence="2">GmrSD restriction endonucleases N-terminal domain-containing protein</fullName>
    </recommendedName>
</protein>
<gene>
    <name evidence="3" type="ordered locus">Tery_4676</name>
</gene>
<feature type="region of interest" description="Disordered" evidence="1">
    <location>
        <begin position="1"/>
        <end position="23"/>
    </location>
</feature>
<dbReference type="RefSeq" id="WP_011613959.1">
    <property type="nucleotide sequence ID" value="NC_008312.1"/>
</dbReference>
<dbReference type="HOGENOM" id="CLU_038557_2_0_3"/>
<evidence type="ECO:0000256" key="1">
    <source>
        <dbReference type="SAM" id="MobiDB-lite"/>
    </source>
</evidence>
<dbReference type="PANTHER" id="PTHR39639:SF1">
    <property type="entry name" value="DUF262 DOMAIN-CONTAINING PROTEIN"/>
    <property type="match status" value="1"/>
</dbReference>
<dbReference type="InterPro" id="IPR004919">
    <property type="entry name" value="GmrSD_N"/>
</dbReference>
<dbReference type="STRING" id="203124.Tery_4676"/>
<dbReference type="PANTHER" id="PTHR39639">
    <property type="entry name" value="CHROMOSOME 16, WHOLE GENOME SHOTGUN SEQUENCE"/>
    <property type="match status" value="1"/>
</dbReference>
<dbReference type="Pfam" id="PF03235">
    <property type="entry name" value="GmrSD_N"/>
    <property type="match status" value="1"/>
</dbReference>
<feature type="domain" description="GmrSD restriction endonucleases N-terminal" evidence="2">
    <location>
        <begin position="56"/>
        <end position="194"/>
    </location>
</feature>
<dbReference type="eggNOG" id="COG1479">
    <property type="taxonomic scope" value="Bacteria"/>
</dbReference>
<proteinExistence type="predicted"/>
<dbReference type="KEGG" id="ter:Tery_4676"/>
<organism evidence="3">
    <name type="scientific">Trichodesmium erythraeum (strain IMS101)</name>
    <dbReference type="NCBI Taxonomy" id="203124"/>
    <lineage>
        <taxon>Bacteria</taxon>
        <taxon>Bacillati</taxon>
        <taxon>Cyanobacteriota</taxon>
        <taxon>Cyanophyceae</taxon>
        <taxon>Oscillatoriophycideae</taxon>
        <taxon>Oscillatoriales</taxon>
        <taxon>Microcoleaceae</taxon>
        <taxon>Trichodesmium</taxon>
    </lineage>
</organism>
<evidence type="ECO:0000313" key="3">
    <source>
        <dbReference type="EMBL" id="ABG53642.1"/>
    </source>
</evidence>
<reference evidence="3" key="1">
    <citation type="submission" date="2006-06" db="EMBL/GenBank/DDBJ databases">
        <title>Complete sequence of Trichodesmium erythraeum IMS101.</title>
        <authorList>
            <consortium name="US DOE Joint Genome Institute"/>
            <person name="Copeland A."/>
            <person name="Lucas S."/>
            <person name="Lapidus A."/>
            <person name="Barry K."/>
            <person name="Detter J.C."/>
            <person name="Glavina del Rio T."/>
            <person name="Hammon N."/>
            <person name="Israni S."/>
            <person name="Dalin E."/>
            <person name="Tice H."/>
            <person name="Pitluck S."/>
            <person name="Kiss H."/>
            <person name="Munk A.C."/>
            <person name="Brettin T."/>
            <person name="Bruce D."/>
            <person name="Han C."/>
            <person name="Tapia R."/>
            <person name="Gilna P."/>
            <person name="Schmutz J."/>
            <person name="Larimer F."/>
            <person name="Land M."/>
            <person name="Hauser L."/>
            <person name="Kyrpides N."/>
            <person name="Kim E."/>
            <person name="Richardson P."/>
        </authorList>
    </citation>
    <scope>NUCLEOTIDE SEQUENCE [LARGE SCALE GENOMIC DNA]</scope>
    <source>
        <strain evidence="3">IMS101</strain>
    </source>
</reference>
<dbReference type="OrthoDB" id="9770340at2"/>
<accession>Q10VT2</accession>